<name>A0A015SXM8_BACFG</name>
<evidence type="ECO:0000313" key="4">
    <source>
        <dbReference type="Proteomes" id="UP000020529"/>
    </source>
</evidence>
<dbReference type="AlphaFoldDB" id="A0A015SXM8"/>
<gene>
    <name evidence="3" type="ORF">M124_1214</name>
</gene>
<dbReference type="Proteomes" id="UP000020529">
    <property type="component" value="Unassembled WGS sequence"/>
</dbReference>
<dbReference type="GeneID" id="69979686"/>
<proteinExistence type="predicted"/>
<comment type="caution">
    <text evidence="3">The sequence shown here is derived from an EMBL/GenBank/DDBJ whole genome shotgun (WGS) entry which is preliminary data.</text>
</comment>
<keyword evidence="1" id="KW-0175">Coiled coil</keyword>
<protein>
    <submittedName>
        <fullName evidence="3">Uncharacterized protein</fullName>
    </submittedName>
</protein>
<feature type="region of interest" description="Disordered" evidence="2">
    <location>
        <begin position="207"/>
        <end position="229"/>
    </location>
</feature>
<evidence type="ECO:0000313" key="3">
    <source>
        <dbReference type="EMBL" id="EXY75002.1"/>
    </source>
</evidence>
<feature type="coiled-coil region" evidence="1">
    <location>
        <begin position="135"/>
        <end position="173"/>
    </location>
</feature>
<organism evidence="3 4">
    <name type="scientific">Bacteroides fragilis str. 3988T(B)14</name>
    <dbReference type="NCBI Taxonomy" id="1339315"/>
    <lineage>
        <taxon>Bacteria</taxon>
        <taxon>Pseudomonadati</taxon>
        <taxon>Bacteroidota</taxon>
        <taxon>Bacteroidia</taxon>
        <taxon>Bacteroidales</taxon>
        <taxon>Bacteroidaceae</taxon>
        <taxon>Bacteroides</taxon>
    </lineage>
</organism>
<sequence length="345" mass="41497">MAGEINKLIPQYGELNRIYNDWVTNYAFSFDKQKFITDFYRQHNDTKAFEAAILELVLDKQKEQYTLILNSLKIEIEKNIRAYETKPLNDDVIKRVCFHYADRHNSAIKDQLEITTKLHEPLNDAYHRYDFIGFREHTDEEEIQAEKEYERCKAEYDKEKKELDKLYELQKQDRKEAFQYIENLSGNVYRLSLLFMEVLKKYLPNDREEKQQDEPVKQNEQEEVQNSPEGQHEYFDMKQLSPIHETCVGEQFEAITIADFYANINLYPCKNKLKIKAREKIRVCYLIFLMSEKLSKQYRDEWRSQILKLLDIDESYYRSKYKEPVSDFPSDSNQKFAKEMESIFG</sequence>
<evidence type="ECO:0000256" key="2">
    <source>
        <dbReference type="SAM" id="MobiDB-lite"/>
    </source>
</evidence>
<evidence type="ECO:0000256" key="1">
    <source>
        <dbReference type="SAM" id="Coils"/>
    </source>
</evidence>
<dbReference type="RefSeq" id="WP_004292950.1">
    <property type="nucleotide sequence ID" value="NZ_JGCY01000253.1"/>
</dbReference>
<feature type="compositionally biased region" description="Basic and acidic residues" evidence="2">
    <location>
        <begin position="207"/>
        <end position="220"/>
    </location>
</feature>
<accession>A0A015SXM8</accession>
<dbReference type="PATRIC" id="fig|1339315.3.peg.1999"/>
<dbReference type="EMBL" id="JGCY01000253">
    <property type="protein sequence ID" value="EXY75002.1"/>
    <property type="molecule type" value="Genomic_DNA"/>
</dbReference>
<reference evidence="3 4" key="1">
    <citation type="submission" date="2014-02" db="EMBL/GenBank/DDBJ databases">
        <authorList>
            <person name="Sears C."/>
            <person name="Carroll K."/>
            <person name="Sack B.R."/>
            <person name="Qadri F."/>
            <person name="Myers L.L."/>
            <person name="Chung G.-T."/>
            <person name="Escheverria P."/>
            <person name="Fraser C.M."/>
            <person name="Sadzewicz L."/>
            <person name="Shefchek K.A."/>
            <person name="Tallon L."/>
            <person name="Das S.P."/>
            <person name="Daugherty S."/>
            <person name="Mongodin E.F."/>
        </authorList>
    </citation>
    <scope>NUCLEOTIDE SEQUENCE [LARGE SCALE GENOMIC DNA]</scope>
    <source>
        <strain evidence="4">3988T(B)14</strain>
    </source>
</reference>